<dbReference type="CDD" id="cd01335">
    <property type="entry name" value="Radical_SAM"/>
    <property type="match status" value="1"/>
</dbReference>
<evidence type="ECO:0000313" key="8">
    <source>
        <dbReference type="EMBL" id="MEQ2357412.1"/>
    </source>
</evidence>
<dbReference type="Pfam" id="PF04055">
    <property type="entry name" value="Radical_SAM"/>
    <property type="match status" value="1"/>
</dbReference>
<proteinExistence type="predicted"/>
<sequence>MPHIHGLNKTTLLDYPGRVAATVFLGGCNFRCPFCQNSSLVLHPSEEPEISEEEVLRFLKKRTGILEGVCISGGEPTLSADLEDFIVKIREMGYPVKLDTNGTQPEVLKDLAEKDLIQMAAVDIKACPENYPSLTGLLKPDLDAVKETVDFLLHGKLDYEFRTTVVRELHSEEDFHKIGVWLKGAKAYYLQAYRDSDEVLQPGFSSYSLEELEHFREILLENISRVEIRGID</sequence>
<evidence type="ECO:0000256" key="2">
    <source>
        <dbReference type="ARBA" id="ARBA00022485"/>
    </source>
</evidence>
<comment type="cofactor">
    <cofactor evidence="1">
        <name>[4Fe-4S] cluster</name>
        <dbReference type="ChEBI" id="CHEBI:49883"/>
    </cofactor>
</comment>
<evidence type="ECO:0000256" key="1">
    <source>
        <dbReference type="ARBA" id="ARBA00001966"/>
    </source>
</evidence>
<accession>A0ABV1AHT4</accession>
<evidence type="ECO:0000256" key="3">
    <source>
        <dbReference type="ARBA" id="ARBA00022691"/>
    </source>
</evidence>
<name>A0ABV1AHT4_9FIRM</name>
<dbReference type="InterPro" id="IPR034457">
    <property type="entry name" value="Organic_radical-activating"/>
</dbReference>
<keyword evidence="6" id="KW-0411">Iron-sulfur</keyword>
<keyword evidence="4" id="KW-0479">Metal-binding</keyword>
<keyword evidence="9" id="KW-1185">Reference proteome</keyword>
<evidence type="ECO:0000256" key="4">
    <source>
        <dbReference type="ARBA" id="ARBA00022723"/>
    </source>
</evidence>
<dbReference type="SFLD" id="SFLDS00029">
    <property type="entry name" value="Radical_SAM"/>
    <property type="match status" value="1"/>
</dbReference>
<keyword evidence="3" id="KW-0949">S-adenosyl-L-methionine</keyword>
<dbReference type="Proteomes" id="UP001446032">
    <property type="component" value="Unassembled WGS sequence"/>
</dbReference>
<keyword evidence="5" id="KW-0408">Iron</keyword>
<organism evidence="8 9">
    <name type="scientific">Blautia intestinihominis</name>
    <dbReference type="NCBI Taxonomy" id="3133152"/>
    <lineage>
        <taxon>Bacteria</taxon>
        <taxon>Bacillati</taxon>
        <taxon>Bacillota</taxon>
        <taxon>Clostridia</taxon>
        <taxon>Lachnospirales</taxon>
        <taxon>Lachnospiraceae</taxon>
        <taxon>Blautia</taxon>
    </lineage>
</organism>
<dbReference type="InterPro" id="IPR058240">
    <property type="entry name" value="rSAM_sf"/>
</dbReference>
<dbReference type="NCBIfam" id="TIGR02495">
    <property type="entry name" value="NrdG2"/>
    <property type="match status" value="1"/>
</dbReference>
<dbReference type="InterPro" id="IPR012840">
    <property type="entry name" value="NrdG2"/>
</dbReference>
<evidence type="ECO:0000259" key="7">
    <source>
        <dbReference type="PROSITE" id="PS51918"/>
    </source>
</evidence>
<reference evidence="8 9" key="1">
    <citation type="submission" date="2024-03" db="EMBL/GenBank/DDBJ databases">
        <title>Human intestinal bacterial collection.</title>
        <authorList>
            <person name="Pauvert C."/>
            <person name="Hitch T.C.A."/>
            <person name="Clavel T."/>
        </authorList>
    </citation>
    <scope>NUCLEOTIDE SEQUENCE [LARGE SCALE GENOMIC DNA]</scope>
    <source>
        <strain evidence="8 9">CLA-AA-H95</strain>
    </source>
</reference>
<evidence type="ECO:0000313" key="9">
    <source>
        <dbReference type="Proteomes" id="UP001446032"/>
    </source>
</evidence>
<dbReference type="PANTHER" id="PTHR30352:SF13">
    <property type="entry name" value="GLYCYL-RADICAL ENZYME ACTIVATING ENZYME YJJW-RELATED"/>
    <property type="match status" value="1"/>
</dbReference>
<dbReference type="SUPFAM" id="SSF102114">
    <property type="entry name" value="Radical SAM enzymes"/>
    <property type="match status" value="1"/>
</dbReference>
<keyword evidence="2" id="KW-0004">4Fe-4S</keyword>
<dbReference type="SFLD" id="SFLDG01094">
    <property type="entry name" value="Uncharacterised_Radical_SAM_Su"/>
    <property type="match status" value="1"/>
</dbReference>
<dbReference type="Gene3D" id="3.20.20.70">
    <property type="entry name" value="Aldolase class I"/>
    <property type="match status" value="1"/>
</dbReference>
<dbReference type="InterPro" id="IPR013785">
    <property type="entry name" value="Aldolase_TIM"/>
</dbReference>
<comment type="caution">
    <text evidence="8">The sequence shown here is derived from an EMBL/GenBank/DDBJ whole genome shotgun (WGS) entry which is preliminary data.</text>
</comment>
<dbReference type="PANTHER" id="PTHR30352">
    <property type="entry name" value="PYRUVATE FORMATE-LYASE-ACTIVATING ENZYME"/>
    <property type="match status" value="1"/>
</dbReference>
<gene>
    <name evidence="8" type="ORF">WMO75_03465</name>
</gene>
<evidence type="ECO:0000256" key="6">
    <source>
        <dbReference type="ARBA" id="ARBA00023014"/>
    </source>
</evidence>
<dbReference type="InterPro" id="IPR007197">
    <property type="entry name" value="rSAM"/>
</dbReference>
<evidence type="ECO:0000256" key="5">
    <source>
        <dbReference type="ARBA" id="ARBA00023004"/>
    </source>
</evidence>
<dbReference type="PROSITE" id="PS51918">
    <property type="entry name" value="RADICAL_SAM"/>
    <property type="match status" value="1"/>
</dbReference>
<dbReference type="EMBL" id="JBBMEI010000006">
    <property type="protein sequence ID" value="MEQ2357412.1"/>
    <property type="molecule type" value="Genomic_DNA"/>
</dbReference>
<feature type="domain" description="Radical SAM core" evidence="7">
    <location>
        <begin position="15"/>
        <end position="232"/>
    </location>
</feature>
<protein>
    <submittedName>
        <fullName evidence="8">Anaerobic ribonucleoside-triphosphate reductase activating protein</fullName>
    </submittedName>
</protein>
<dbReference type="RefSeq" id="WP_173905352.1">
    <property type="nucleotide sequence ID" value="NZ_JBBMEI010000006.1"/>
</dbReference>